<organism evidence="1 2">
    <name type="scientific">Cirrhinus mrigala</name>
    <name type="common">Mrigala</name>
    <dbReference type="NCBI Taxonomy" id="683832"/>
    <lineage>
        <taxon>Eukaryota</taxon>
        <taxon>Metazoa</taxon>
        <taxon>Chordata</taxon>
        <taxon>Craniata</taxon>
        <taxon>Vertebrata</taxon>
        <taxon>Euteleostomi</taxon>
        <taxon>Actinopterygii</taxon>
        <taxon>Neopterygii</taxon>
        <taxon>Teleostei</taxon>
        <taxon>Ostariophysi</taxon>
        <taxon>Cypriniformes</taxon>
        <taxon>Cyprinidae</taxon>
        <taxon>Labeoninae</taxon>
        <taxon>Labeonini</taxon>
        <taxon>Cirrhinus</taxon>
    </lineage>
</organism>
<protein>
    <submittedName>
        <fullName evidence="1">Uncharacterized protein</fullName>
    </submittedName>
</protein>
<accession>A0ABD0NLE7</accession>
<evidence type="ECO:0000313" key="1">
    <source>
        <dbReference type="EMBL" id="KAL0162225.1"/>
    </source>
</evidence>
<feature type="non-terminal residue" evidence="1">
    <location>
        <position position="121"/>
    </location>
</feature>
<sequence length="121" mass="13168">MTLPYPHSVTTLKTVTVAEPSTQTVLTSSPVGISEGSTTYRTVNIAGAQLQPVQYINSQVEGNVMYGGARYLVPVQQRPAESYVYLSQAPRVVQPMYVQNVQPVSVSSVSSVDETDVYRQV</sequence>
<keyword evidence="2" id="KW-1185">Reference proteome</keyword>
<dbReference type="AlphaFoldDB" id="A0ABD0NLE7"/>
<evidence type="ECO:0000313" key="2">
    <source>
        <dbReference type="Proteomes" id="UP001529510"/>
    </source>
</evidence>
<dbReference type="Proteomes" id="UP001529510">
    <property type="component" value="Unassembled WGS sequence"/>
</dbReference>
<gene>
    <name evidence="1" type="ORF">M9458_041621</name>
</gene>
<dbReference type="EMBL" id="JAMKFB020000021">
    <property type="protein sequence ID" value="KAL0162225.1"/>
    <property type="molecule type" value="Genomic_DNA"/>
</dbReference>
<comment type="caution">
    <text evidence="1">The sequence shown here is derived from an EMBL/GenBank/DDBJ whole genome shotgun (WGS) entry which is preliminary data.</text>
</comment>
<reference evidence="1 2" key="1">
    <citation type="submission" date="2024-05" db="EMBL/GenBank/DDBJ databases">
        <title>Genome sequencing and assembly of Indian major carp, Cirrhinus mrigala (Hamilton, 1822).</title>
        <authorList>
            <person name="Mohindra V."/>
            <person name="Chowdhury L.M."/>
            <person name="Lal K."/>
            <person name="Jena J.K."/>
        </authorList>
    </citation>
    <scope>NUCLEOTIDE SEQUENCE [LARGE SCALE GENOMIC DNA]</scope>
    <source>
        <strain evidence="1">CM1030</strain>
        <tissue evidence="1">Blood</tissue>
    </source>
</reference>
<proteinExistence type="predicted"/>
<name>A0ABD0NLE7_CIRMR</name>